<evidence type="ECO:0000256" key="1">
    <source>
        <dbReference type="SAM" id="SignalP"/>
    </source>
</evidence>
<feature type="chain" id="PRO_5031284798" evidence="1">
    <location>
        <begin position="30"/>
        <end position="152"/>
    </location>
</feature>
<name>A0A7X1ZCI3_9PROT</name>
<sequence>MPRVPARARLALPLVPVLLALAAAPPGHARDAIRTPQVGDPDRKAILNALRPAVEAALGGRVLFVVNVLRTDGRWAFFQGTPQRPGGRAVDWTRTPYAEAWRADAMSDVVMGLVARTPDGWRLVDHVIGPTDVHWVGWRDAYGLPQRLFLPE</sequence>
<keyword evidence="1" id="KW-0732">Signal</keyword>
<comment type="caution">
    <text evidence="2">The sequence shown here is derived from an EMBL/GenBank/DDBJ whole genome shotgun (WGS) entry which is preliminary data.</text>
</comment>
<dbReference type="EMBL" id="WIVE01000009">
    <property type="protein sequence ID" value="MQX35808.1"/>
    <property type="molecule type" value="Genomic_DNA"/>
</dbReference>
<dbReference type="RefSeq" id="WP_153341681.1">
    <property type="nucleotide sequence ID" value="NZ_WIVE01000009.1"/>
</dbReference>
<dbReference type="AlphaFoldDB" id="A0A7X1ZCI3"/>
<dbReference type="OrthoDB" id="5540942at2"/>
<organism evidence="2 3">
    <name type="scientific">Roseospira navarrensis</name>
    <dbReference type="NCBI Taxonomy" id="140058"/>
    <lineage>
        <taxon>Bacteria</taxon>
        <taxon>Pseudomonadati</taxon>
        <taxon>Pseudomonadota</taxon>
        <taxon>Alphaproteobacteria</taxon>
        <taxon>Rhodospirillales</taxon>
        <taxon>Rhodospirillaceae</taxon>
        <taxon>Roseospira</taxon>
    </lineage>
</organism>
<accession>A0A7X1ZCI3</accession>
<keyword evidence="3" id="KW-1185">Reference proteome</keyword>
<protein>
    <submittedName>
        <fullName evidence="2">Uncharacterized protein</fullName>
    </submittedName>
</protein>
<feature type="signal peptide" evidence="1">
    <location>
        <begin position="1"/>
        <end position="29"/>
    </location>
</feature>
<evidence type="ECO:0000313" key="2">
    <source>
        <dbReference type="EMBL" id="MQX35808.1"/>
    </source>
</evidence>
<dbReference type="Proteomes" id="UP000434582">
    <property type="component" value="Unassembled WGS sequence"/>
</dbReference>
<evidence type="ECO:0000313" key="3">
    <source>
        <dbReference type="Proteomes" id="UP000434582"/>
    </source>
</evidence>
<gene>
    <name evidence="2" type="ORF">GHC57_04665</name>
</gene>
<proteinExistence type="predicted"/>
<reference evidence="2 3" key="1">
    <citation type="submission" date="2019-10" db="EMBL/GenBank/DDBJ databases">
        <title>Draft whole-genome sequence of the purple nonsulfur photosynthetic bacterium Roseospira navarrensis DSM 15114.</title>
        <authorList>
            <person name="Kyndt J.A."/>
            <person name="Meyer T.E."/>
        </authorList>
    </citation>
    <scope>NUCLEOTIDE SEQUENCE [LARGE SCALE GENOMIC DNA]</scope>
    <source>
        <strain evidence="2 3">DSM 15114</strain>
    </source>
</reference>